<protein>
    <submittedName>
        <fullName evidence="2">Gag-pol Polyprotein</fullName>
    </submittedName>
</protein>
<organism evidence="2 3">
    <name type="scientific">Phytophthora palmivora</name>
    <dbReference type="NCBI Taxonomy" id="4796"/>
    <lineage>
        <taxon>Eukaryota</taxon>
        <taxon>Sar</taxon>
        <taxon>Stramenopiles</taxon>
        <taxon>Oomycota</taxon>
        <taxon>Peronosporomycetes</taxon>
        <taxon>Peronosporales</taxon>
        <taxon>Peronosporaceae</taxon>
        <taxon>Phytophthora</taxon>
    </lineage>
</organism>
<name>A0A2P4XND8_9STRA</name>
<dbReference type="Pfam" id="PF07727">
    <property type="entry name" value="RVT_2"/>
    <property type="match status" value="1"/>
</dbReference>
<dbReference type="OrthoDB" id="8022849at2759"/>
<reference evidence="2 3" key="1">
    <citation type="journal article" date="2017" name="Genome Biol. Evol.">
        <title>Phytophthora megakarya and P. palmivora, closely related causal agents of cacao black pod rot, underwent increases in genome sizes and gene numbers by different mechanisms.</title>
        <authorList>
            <person name="Ali S.S."/>
            <person name="Shao J."/>
            <person name="Lary D.J."/>
            <person name="Kronmiller B."/>
            <person name="Shen D."/>
            <person name="Strem M.D."/>
            <person name="Amoako-Attah I."/>
            <person name="Akrofi A.Y."/>
            <person name="Begoude B.A."/>
            <person name="Ten Hoopen G.M."/>
            <person name="Coulibaly K."/>
            <person name="Kebe B.I."/>
            <person name="Melnick R.L."/>
            <person name="Guiltinan M.J."/>
            <person name="Tyler B.M."/>
            <person name="Meinhardt L.W."/>
            <person name="Bailey B.A."/>
        </authorList>
    </citation>
    <scope>NUCLEOTIDE SEQUENCE [LARGE SCALE GENOMIC DNA]</scope>
    <source>
        <strain evidence="3">sbr112.9</strain>
    </source>
</reference>
<sequence>MESISGRPTPQLRKLSHLAACSVSRTAALTTFVTAFLNGPTGEADIYMEQPEYFDDGSGRVCKLQQSLYGLWQAPRI</sequence>
<evidence type="ECO:0000313" key="3">
    <source>
        <dbReference type="Proteomes" id="UP000237271"/>
    </source>
</evidence>
<dbReference type="EMBL" id="NCKW01009487">
    <property type="protein sequence ID" value="POM67019.1"/>
    <property type="molecule type" value="Genomic_DNA"/>
</dbReference>
<keyword evidence="3" id="KW-1185">Reference proteome</keyword>
<proteinExistence type="predicted"/>
<dbReference type="Proteomes" id="UP000237271">
    <property type="component" value="Unassembled WGS sequence"/>
</dbReference>
<comment type="caution">
    <text evidence="2">The sequence shown here is derived from an EMBL/GenBank/DDBJ whole genome shotgun (WGS) entry which is preliminary data.</text>
</comment>
<accession>A0A2P4XND8</accession>
<dbReference type="AlphaFoldDB" id="A0A2P4XND8"/>
<evidence type="ECO:0000313" key="2">
    <source>
        <dbReference type="EMBL" id="POM67019.1"/>
    </source>
</evidence>
<gene>
    <name evidence="2" type="ORF">PHPALM_17036</name>
</gene>
<evidence type="ECO:0000259" key="1">
    <source>
        <dbReference type="Pfam" id="PF07727"/>
    </source>
</evidence>
<dbReference type="InterPro" id="IPR013103">
    <property type="entry name" value="RVT_2"/>
</dbReference>
<feature type="domain" description="Reverse transcriptase Ty1/copia-type" evidence="1">
    <location>
        <begin position="32"/>
        <end position="76"/>
    </location>
</feature>